<dbReference type="AlphaFoldDB" id="A0AAV1BXF1"/>
<protein>
    <submittedName>
        <fullName evidence="1">OLC1v1021229C1</fullName>
    </submittedName>
</protein>
<sequence>MAGCCRPPPSISLENEVSNVDLDVSDSLKVPISENKQIISFLHNHLIRINPDPEFADPITVRSMPLKRVTCCDFRPVDRRLISVRSRLPNRPITDIFFFEF</sequence>
<proteinExistence type="predicted"/>
<accession>A0AAV1BXF1</accession>
<evidence type="ECO:0000313" key="2">
    <source>
        <dbReference type="Proteomes" id="UP001161247"/>
    </source>
</evidence>
<dbReference type="Proteomes" id="UP001161247">
    <property type="component" value="Chromosome 1"/>
</dbReference>
<reference evidence="1" key="1">
    <citation type="submission" date="2023-03" db="EMBL/GenBank/DDBJ databases">
        <authorList>
            <person name="Julca I."/>
        </authorList>
    </citation>
    <scope>NUCLEOTIDE SEQUENCE</scope>
</reference>
<evidence type="ECO:0000313" key="1">
    <source>
        <dbReference type="EMBL" id="CAI9087210.1"/>
    </source>
</evidence>
<keyword evidence="2" id="KW-1185">Reference proteome</keyword>
<name>A0AAV1BXF1_OLDCO</name>
<organism evidence="1 2">
    <name type="scientific">Oldenlandia corymbosa var. corymbosa</name>
    <dbReference type="NCBI Taxonomy" id="529605"/>
    <lineage>
        <taxon>Eukaryota</taxon>
        <taxon>Viridiplantae</taxon>
        <taxon>Streptophyta</taxon>
        <taxon>Embryophyta</taxon>
        <taxon>Tracheophyta</taxon>
        <taxon>Spermatophyta</taxon>
        <taxon>Magnoliopsida</taxon>
        <taxon>eudicotyledons</taxon>
        <taxon>Gunneridae</taxon>
        <taxon>Pentapetalae</taxon>
        <taxon>asterids</taxon>
        <taxon>lamiids</taxon>
        <taxon>Gentianales</taxon>
        <taxon>Rubiaceae</taxon>
        <taxon>Rubioideae</taxon>
        <taxon>Spermacoceae</taxon>
        <taxon>Hedyotis-Oldenlandia complex</taxon>
        <taxon>Oldenlandia</taxon>
    </lineage>
</organism>
<gene>
    <name evidence="1" type="ORF">OLC1_LOCUS89</name>
</gene>
<dbReference type="EMBL" id="OX459118">
    <property type="protein sequence ID" value="CAI9087210.1"/>
    <property type="molecule type" value="Genomic_DNA"/>
</dbReference>